<proteinExistence type="predicted"/>
<gene>
    <name evidence="2" type="ORF">CYNAS_LOCUS12030</name>
</gene>
<feature type="domain" description="MADF" evidence="1">
    <location>
        <begin position="48"/>
        <end position="80"/>
    </location>
</feature>
<name>A0AA36GXD2_CYLNA</name>
<reference evidence="2" key="1">
    <citation type="submission" date="2023-07" db="EMBL/GenBank/DDBJ databases">
        <authorList>
            <consortium name="CYATHOMIX"/>
        </authorList>
    </citation>
    <scope>NUCLEOTIDE SEQUENCE</scope>
    <source>
        <strain evidence="2">N/A</strain>
    </source>
</reference>
<evidence type="ECO:0000259" key="1">
    <source>
        <dbReference type="Pfam" id="PF10545"/>
    </source>
</evidence>
<dbReference type="AlphaFoldDB" id="A0AA36GXD2"/>
<evidence type="ECO:0000313" key="3">
    <source>
        <dbReference type="Proteomes" id="UP001176961"/>
    </source>
</evidence>
<dbReference type="InterPro" id="IPR006578">
    <property type="entry name" value="MADF-dom"/>
</dbReference>
<dbReference type="Proteomes" id="UP001176961">
    <property type="component" value="Unassembled WGS sequence"/>
</dbReference>
<evidence type="ECO:0000313" key="2">
    <source>
        <dbReference type="EMBL" id="CAJ0600047.1"/>
    </source>
</evidence>
<organism evidence="2 3">
    <name type="scientific">Cylicocyclus nassatus</name>
    <name type="common">Nematode worm</name>
    <dbReference type="NCBI Taxonomy" id="53992"/>
    <lineage>
        <taxon>Eukaryota</taxon>
        <taxon>Metazoa</taxon>
        <taxon>Ecdysozoa</taxon>
        <taxon>Nematoda</taxon>
        <taxon>Chromadorea</taxon>
        <taxon>Rhabditida</taxon>
        <taxon>Rhabditina</taxon>
        <taxon>Rhabditomorpha</taxon>
        <taxon>Strongyloidea</taxon>
        <taxon>Strongylidae</taxon>
        <taxon>Cylicocyclus</taxon>
    </lineage>
</organism>
<protein>
    <recommendedName>
        <fullName evidence="1">MADF domain-containing protein</fullName>
    </recommendedName>
</protein>
<accession>A0AA36GXD2</accession>
<keyword evidence="3" id="KW-1185">Reference proteome</keyword>
<dbReference type="Pfam" id="PF10545">
    <property type="entry name" value="MADF_DNA_bdg"/>
    <property type="match status" value="1"/>
</dbReference>
<comment type="caution">
    <text evidence="2">The sequence shown here is derived from an EMBL/GenBank/DDBJ whole genome shotgun (WGS) entry which is preliminary data.</text>
</comment>
<sequence>MDFEYMTRKQVIVEPKRNANLVVFDLTDEKTASRGHNAPNDVEKHYLTEQPVLWHDKDPNFKNYAARAAAWRSVNEDMGDVFEFSFHGM</sequence>
<dbReference type="EMBL" id="CATQJL010000223">
    <property type="protein sequence ID" value="CAJ0600047.1"/>
    <property type="molecule type" value="Genomic_DNA"/>
</dbReference>